<proteinExistence type="predicted"/>
<dbReference type="Pfam" id="PF13545">
    <property type="entry name" value="HTH_Crp_2"/>
    <property type="match status" value="1"/>
</dbReference>
<reference evidence="2" key="2">
    <citation type="journal article" date="2014" name="ISME J.">
        <title>Microbial stratification in low pH oxic and suboxic macroscopic growths along an acid mine drainage.</title>
        <authorList>
            <person name="Mendez-Garcia C."/>
            <person name="Mesa V."/>
            <person name="Sprenger R.R."/>
            <person name="Richter M."/>
            <person name="Diez M.S."/>
            <person name="Solano J."/>
            <person name="Bargiela R."/>
            <person name="Golyshina O.V."/>
            <person name="Manteca A."/>
            <person name="Ramos J.L."/>
            <person name="Gallego J.R."/>
            <person name="Llorente I."/>
            <person name="Martins Dos Santos V.A."/>
            <person name="Jensen O.N."/>
            <person name="Pelaez A.I."/>
            <person name="Sanchez J."/>
            <person name="Ferrer M."/>
        </authorList>
    </citation>
    <scope>NUCLEOTIDE SEQUENCE</scope>
</reference>
<gene>
    <name evidence="2" type="ORF">B1A_03328</name>
</gene>
<dbReference type="InterPro" id="IPR012318">
    <property type="entry name" value="HTH_CRP"/>
</dbReference>
<dbReference type="EMBL" id="AUZX01002451">
    <property type="protein sequence ID" value="EQD76546.1"/>
    <property type="molecule type" value="Genomic_DNA"/>
</dbReference>
<dbReference type="InterPro" id="IPR036390">
    <property type="entry name" value="WH_DNA-bd_sf"/>
</dbReference>
<feature type="non-terminal residue" evidence="2">
    <location>
        <position position="1"/>
    </location>
</feature>
<dbReference type="GO" id="GO:0003677">
    <property type="term" value="F:DNA binding"/>
    <property type="evidence" value="ECO:0007669"/>
    <property type="project" value="InterPro"/>
</dbReference>
<dbReference type="AlphaFoldDB" id="T1BUD4"/>
<evidence type="ECO:0000259" key="1">
    <source>
        <dbReference type="Pfam" id="PF13545"/>
    </source>
</evidence>
<sequence>LLVEEFTRGGPMQKQLLRYTQSLLTQMAQTAVCNRHHSLDQQFCRWLLLSLDRLPSNELTMTQELIANMLGVRRESVTEAAGKIQKGG</sequence>
<dbReference type="InterPro" id="IPR036388">
    <property type="entry name" value="WH-like_DNA-bd_sf"/>
</dbReference>
<evidence type="ECO:0000313" key="2">
    <source>
        <dbReference type="EMBL" id="EQD76546.1"/>
    </source>
</evidence>
<organism evidence="2">
    <name type="scientific">mine drainage metagenome</name>
    <dbReference type="NCBI Taxonomy" id="410659"/>
    <lineage>
        <taxon>unclassified sequences</taxon>
        <taxon>metagenomes</taxon>
        <taxon>ecological metagenomes</taxon>
    </lineage>
</organism>
<comment type="caution">
    <text evidence="2">The sequence shown here is derived from an EMBL/GenBank/DDBJ whole genome shotgun (WGS) entry which is preliminary data.</text>
</comment>
<feature type="non-terminal residue" evidence="2">
    <location>
        <position position="88"/>
    </location>
</feature>
<protein>
    <submittedName>
        <fullName evidence="2">Transcriptional regulator, Crp/Fnr family</fullName>
    </submittedName>
</protein>
<name>T1BUD4_9ZZZZ</name>
<dbReference type="SUPFAM" id="SSF46785">
    <property type="entry name" value="Winged helix' DNA-binding domain"/>
    <property type="match status" value="1"/>
</dbReference>
<feature type="domain" description="HTH crp-type" evidence="1">
    <location>
        <begin position="43"/>
        <end position="86"/>
    </location>
</feature>
<dbReference type="Gene3D" id="1.10.10.10">
    <property type="entry name" value="Winged helix-like DNA-binding domain superfamily/Winged helix DNA-binding domain"/>
    <property type="match status" value="1"/>
</dbReference>
<reference evidence="2" key="1">
    <citation type="submission" date="2013-08" db="EMBL/GenBank/DDBJ databases">
        <authorList>
            <person name="Mendez C."/>
            <person name="Richter M."/>
            <person name="Ferrer M."/>
            <person name="Sanchez J."/>
        </authorList>
    </citation>
    <scope>NUCLEOTIDE SEQUENCE</scope>
</reference>
<accession>T1BUD4</accession>
<dbReference type="GO" id="GO:0006355">
    <property type="term" value="P:regulation of DNA-templated transcription"/>
    <property type="evidence" value="ECO:0007669"/>
    <property type="project" value="InterPro"/>
</dbReference>